<dbReference type="EMBL" id="JBHUOM010000002">
    <property type="protein sequence ID" value="MFD2934097.1"/>
    <property type="molecule type" value="Genomic_DNA"/>
</dbReference>
<dbReference type="RefSeq" id="WP_381499387.1">
    <property type="nucleotide sequence ID" value="NZ_JBHUOM010000002.1"/>
</dbReference>
<gene>
    <name evidence="1" type="ORF">ACFS25_09910</name>
</gene>
<comment type="caution">
    <text evidence="1">The sequence shown here is derived from an EMBL/GenBank/DDBJ whole genome shotgun (WGS) entry which is preliminary data.</text>
</comment>
<evidence type="ECO:0000313" key="2">
    <source>
        <dbReference type="Proteomes" id="UP001597512"/>
    </source>
</evidence>
<evidence type="ECO:0000313" key="1">
    <source>
        <dbReference type="EMBL" id="MFD2934097.1"/>
    </source>
</evidence>
<name>A0ABW6AF97_9BACT</name>
<sequence>MPVVVYADYPIYQAEYQLTSKTSGYLILRLAGTATYYCRVRLLAKSGALPTVHLYDEDVSDSDPLKPSETAKTFQECQVLGNQQLRLEWNRDKNAL</sequence>
<proteinExistence type="predicted"/>
<organism evidence="1 2">
    <name type="scientific">Spirosoma flavum</name>
    <dbReference type="NCBI Taxonomy" id="2048557"/>
    <lineage>
        <taxon>Bacteria</taxon>
        <taxon>Pseudomonadati</taxon>
        <taxon>Bacteroidota</taxon>
        <taxon>Cytophagia</taxon>
        <taxon>Cytophagales</taxon>
        <taxon>Cytophagaceae</taxon>
        <taxon>Spirosoma</taxon>
    </lineage>
</organism>
<keyword evidence="2" id="KW-1185">Reference proteome</keyword>
<reference evidence="2" key="1">
    <citation type="journal article" date="2019" name="Int. J. Syst. Evol. Microbiol.">
        <title>The Global Catalogue of Microorganisms (GCM) 10K type strain sequencing project: providing services to taxonomists for standard genome sequencing and annotation.</title>
        <authorList>
            <consortium name="The Broad Institute Genomics Platform"/>
            <consortium name="The Broad Institute Genome Sequencing Center for Infectious Disease"/>
            <person name="Wu L."/>
            <person name="Ma J."/>
        </authorList>
    </citation>
    <scope>NUCLEOTIDE SEQUENCE [LARGE SCALE GENOMIC DNA]</scope>
    <source>
        <strain evidence="2">KCTC 52490</strain>
    </source>
</reference>
<dbReference type="Proteomes" id="UP001597512">
    <property type="component" value="Unassembled WGS sequence"/>
</dbReference>
<accession>A0ABW6AF97</accession>
<protein>
    <submittedName>
        <fullName evidence="1">Uncharacterized protein</fullName>
    </submittedName>
</protein>